<dbReference type="Proteomes" id="UP000058857">
    <property type="component" value="Chromosome 1"/>
</dbReference>
<reference evidence="1 2" key="1">
    <citation type="journal article" date="2015" name="PLoS Negl. Trop. Dis.">
        <title>Distribution of Plasmids in Distinct Leptospira Pathogenic Species.</title>
        <authorList>
            <person name="Wang Y."/>
            <person name="Zhuang X."/>
            <person name="Zhong Y."/>
            <person name="Zhang C."/>
            <person name="Zhang Y."/>
            <person name="Zeng L."/>
            <person name="Zhu Y."/>
            <person name="He P."/>
            <person name="Dong K."/>
            <person name="Pal U."/>
            <person name="Guo X."/>
            <person name="Qin J."/>
        </authorList>
    </citation>
    <scope>NUCLEOTIDE SEQUENCE [LARGE SCALE GENOMIC DNA]</scope>
    <source>
        <strain evidence="1 2">56604</strain>
    </source>
</reference>
<gene>
    <name evidence="1" type="ORF">LBBP_00113</name>
</gene>
<name>A0A0S2ILW4_LEPBO</name>
<dbReference type="EMBL" id="CP012029">
    <property type="protein sequence ID" value="ALO24485.1"/>
    <property type="molecule type" value="Genomic_DNA"/>
</dbReference>
<proteinExistence type="predicted"/>
<protein>
    <submittedName>
        <fullName evidence="1">Uncharacterized protein</fullName>
    </submittedName>
</protein>
<accession>A0A0S2ILW4</accession>
<organism evidence="1">
    <name type="scientific">Leptospira borgpetersenii serovar Ballum</name>
    <dbReference type="NCBI Taxonomy" id="280505"/>
    <lineage>
        <taxon>Bacteria</taxon>
        <taxon>Pseudomonadati</taxon>
        <taxon>Spirochaetota</taxon>
        <taxon>Spirochaetia</taxon>
        <taxon>Leptospirales</taxon>
        <taxon>Leptospiraceae</taxon>
        <taxon>Leptospira</taxon>
    </lineage>
</organism>
<dbReference type="PATRIC" id="fig|280505.15.peg.105"/>
<evidence type="ECO:0000313" key="2">
    <source>
        <dbReference type="Proteomes" id="UP000058857"/>
    </source>
</evidence>
<sequence>MSENQAARFCPVPVFSYGKNWDWTGSYIMPFNVFGVNKEFSG</sequence>
<dbReference type="AlphaFoldDB" id="A0A0S2ILW4"/>
<evidence type="ECO:0000313" key="1">
    <source>
        <dbReference type="EMBL" id="ALO24485.1"/>
    </source>
</evidence>